<organism evidence="2">
    <name type="scientific">mine drainage metagenome</name>
    <dbReference type="NCBI Taxonomy" id="410659"/>
    <lineage>
        <taxon>unclassified sequences</taxon>
        <taxon>metagenomes</taxon>
        <taxon>ecological metagenomes</taxon>
    </lineage>
</organism>
<name>T0Z8U4_9ZZZZ</name>
<dbReference type="SMART" id="SM00382">
    <property type="entry name" value="AAA"/>
    <property type="match status" value="1"/>
</dbReference>
<reference evidence="2" key="2">
    <citation type="journal article" date="2014" name="ISME J.">
        <title>Microbial stratification in low pH oxic and suboxic macroscopic growths along an acid mine drainage.</title>
        <authorList>
            <person name="Mendez-Garcia C."/>
            <person name="Mesa V."/>
            <person name="Sprenger R.R."/>
            <person name="Richter M."/>
            <person name="Diez M.S."/>
            <person name="Solano J."/>
            <person name="Bargiela R."/>
            <person name="Golyshina O.V."/>
            <person name="Manteca A."/>
            <person name="Ramos J.L."/>
            <person name="Gallego J.R."/>
            <person name="Llorente I."/>
            <person name="Martins Dos Santos V.A."/>
            <person name="Jensen O.N."/>
            <person name="Pelaez A.I."/>
            <person name="Sanchez J."/>
            <person name="Ferrer M."/>
        </authorList>
    </citation>
    <scope>NUCLEOTIDE SEQUENCE</scope>
</reference>
<reference evidence="2" key="1">
    <citation type="submission" date="2013-08" db="EMBL/GenBank/DDBJ databases">
        <authorList>
            <person name="Mendez C."/>
            <person name="Richter M."/>
            <person name="Ferrer M."/>
            <person name="Sanchez J."/>
        </authorList>
    </citation>
    <scope>NUCLEOTIDE SEQUENCE</scope>
</reference>
<dbReference type="CDD" id="cd00009">
    <property type="entry name" value="AAA"/>
    <property type="match status" value="1"/>
</dbReference>
<dbReference type="GO" id="GO:0005524">
    <property type="term" value="F:ATP binding"/>
    <property type="evidence" value="ECO:0007669"/>
    <property type="project" value="InterPro"/>
</dbReference>
<dbReference type="PANTHER" id="PTHR42759:SF1">
    <property type="entry name" value="MAGNESIUM-CHELATASE SUBUNIT CHLD"/>
    <property type="match status" value="1"/>
</dbReference>
<dbReference type="Pfam" id="PF00004">
    <property type="entry name" value="AAA"/>
    <property type="match status" value="1"/>
</dbReference>
<dbReference type="PANTHER" id="PTHR42759">
    <property type="entry name" value="MOXR FAMILY PROTEIN"/>
    <property type="match status" value="1"/>
</dbReference>
<accession>T0Z8U4</accession>
<evidence type="ECO:0000313" key="2">
    <source>
        <dbReference type="EMBL" id="EQD40487.1"/>
    </source>
</evidence>
<dbReference type="EMBL" id="AUZY01009903">
    <property type="protein sequence ID" value="EQD40487.1"/>
    <property type="molecule type" value="Genomic_DNA"/>
</dbReference>
<dbReference type="InterPro" id="IPR003959">
    <property type="entry name" value="ATPase_AAA_core"/>
</dbReference>
<dbReference type="InterPro" id="IPR050764">
    <property type="entry name" value="CbbQ/NirQ/NorQ/GpvN"/>
</dbReference>
<evidence type="ECO:0000259" key="1">
    <source>
        <dbReference type="SMART" id="SM00382"/>
    </source>
</evidence>
<dbReference type="InterPro" id="IPR003593">
    <property type="entry name" value="AAA+_ATPase"/>
</dbReference>
<dbReference type="InterPro" id="IPR027417">
    <property type="entry name" value="P-loop_NTPase"/>
</dbReference>
<dbReference type="SUPFAM" id="SSF52540">
    <property type="entry name" value="P-loop containing nucleoside triphosphate hydrolases"/>
    <property type="match status" value="1"/>
</dbReference>
<protein>
    <submittedName>
        <fullName evidence="2">ATPase associated with various cellular activities AAA_5</fullName>
    </submittedName>
</protein>
<proteinExistence type="predicted"/>
<feature type="non-terminal residue" evidence="2">
    <location>
        <position position="1"/>
    </location>
</feature>
<gene>
    <name evidence="2" type="ORF">B1B_14903</name>
</gene>
<sequence length="222" mass="24894">TAAAVFFAARENQSLLIEGPAGAGKTELALSVAKAGNMPFIRLQCYQGIGDKQAIGDFDRALQDLFVDRESRSGKLRSFDDLAVETRSRKFFNAGPLLEALESETRCVLLIDEIDKVDYAFEAFLLEMLSVWQHSIPRLGVVRAKTVPFVVITSNAERELGFALRRRCLYMMVEHPTAEREAEIVARKTPHSNPAMHRFIAGLAIALRRESLEKPPIDFRNE</sequence>
<dbReference type="Gene3D" id="3.40.50.300">
    <property type="entry name" value="P-loop containing nucleotide triphosphate hydrolases"/>
    <property type="match status" value="1"/>
</dbReference>
<comment type="caution">
    <text evidence="2">The sequence shown here is derived from an EMBL/GenBank/DDBJ whole genome shotgun (WGS) entry which is preliminary data.</text>
</comment>
<dbReference type="GO" id="GO:0016887">
    <property type="term" value="F:ATP hydrolysis activity"/>
    <property type="evidence" value="ECO:0007669"/>
    <property type="project" value="InterPro"/>
</dbReference>
<dbReference type="AlphaFoldDB" id="T0Z8U4"/>
<feature type="domain" description="AAA+ ATPase" evidence="1">
    <location>
        <begin position="11"/>
        <end position="179"/>
    </location>
</feature>